<evidence type="ECO:0000313" key="2">
    <source>
        <dbReference type="EMBL" id="PNW13177.1"/>
    </source>
</evidence>
<name>A0A3G6RJ64_CHRLC</name>
<dbReference type="EMBL" id="PPEH01000005">
    <property type="protein sequence ID" value="PNW13177.1"/>
    <property type="molecule type" value="Genomic_DNA"/>
</dbReference>
<reference evidence="1 4" key="2">
    <citation type="submission" date="2018-11" db="EMBL/GenBank/DDBJ databases">
        <title>Proposal to divide the Flavobacteriaceae and reorganize its genera based on Amino Acid Identity values calculated from whole genome sequences.</title>
        <authorList>
            <person name="Nicholson A.C."/>
            <person name="Gulvik C.A."/>
            <person name="Whitney A.M."/>
            <person name="Humrighouse B.W."/>
            <person name="Bell M."/>
            <person name="Holmes B."/>
            <person name="Steigerwalt A.G."/>
            <person name="Villarma A."/>
            <person name="Sheth M."/>
            <person name="Batra D."/>
            <person name="Pryor J."/>
            <person name="Bernardet J.-F."/>
            <person name="Hugo C."/>
            <person name="Kampfer P."/>
            <person name="Newman J."/>
            <person name="McQuiston J.R."/>
        </authorList>
    </citation>
    <scope>NUCLEOTIDE SEQUENCE [LARGE SCALE GENOMIC DNA]</scope>
    <source>
        <strain evidence="1 4">KC_1864</strain>
    </source>
</reference>
<accession>A0A3G6RJ64</accession>
<evidence type="ECO:0008006" key="5">
    <source>
        <dbReference type="Google" id="ProtNLM"/>
    </source>
</evidence>
<dbReference type="Proteomes" id="UP000236262">
    <property type="component" value="Unassembled WGS sequence"/>
</dbReference>
<sequence>MFLSIFLLITCNKTPDQKKEFKNSEQQGLKNILGKEDVNIGEYSPYKDNKFDFNDKKLYENLKKAIYEGDTLAYKSASKHYIVNGRYKEFLYYAILMAEKNNYKEAYWDISTILASERHDSFTSKFGTYSLLRSYELGDKGAKQSVKYIYMDKGKEIPKSNSIYCSE</sequence>
<dbReference type="KEGG" id="clac:EG342_17305"/>
<evidence type="ECO:0000313" key="3">
    <source>
        <dbReference type="Proteomes" id="UP000236262"/>
    </source>
</evidence>
<protein>
    <recommendedName>
        <fullName evidence="5">Sel1 repeat family protein</fullName>
    </recommendedName>
</protein>
<reference evidence="2 3" key="1">
    <citation type="submission" date="2018-01" db="EMBL/GenBank/DDBJ databases">
        <title>Draft genome sequences of Chryseobacterium lactis NCTC11390, Chryseobacterium oncorhynchi 701B-08, and Chryseobacterium viscerum 687B-08.</title>
        <authorList>
            <person name="Jeong J.-J."/>
            <person name="Lee Y.J."/>
            <person name="Park B."/>
            <person name="Choi I.-G."/>
            <person name="Kim K.D."/>
        </authorList>
    </citation>
    <scope>NUCLEOTIDE SEQUENCE [LARGE SCALE GENOMIC DNA]</scope>
    <source>
        <strain evidence="2 3">NCTC11390</strain>
    </source>
</reference>
<keyword evidence="4" id="KW-1185">Reference proteome</keyword>
<organism evidence="2 3">
    <name type="scientific">Chryseobacterium lactis</name>
    <dbReference type="NCBI Taxonomy" id="1241981"/>
    <lineage>
        <taxon>Bacteria</taxon>
        <taxon>Pseudomonadati</taxon>
        <taxon>Bacteroidota</taxon>
        <taxon>Flavobacteriia</taxon>
        <taxon>Flavobacteriales</taxon>
        <taxon>Weeksellaceae</taxon>
        <taxon>Chryseobacterium group</taxon>
        <taxon>Chryseobacterium</taxon>
    </lineage>
</organism>
<gene>
    <name evidence="2" type="ORF">C1637_15260</name>
    <name evidence="1" type="ORF">EG342_17305</name>
</gene>
<evidence type="ECO:0000313" key="4">
    <source>
        <dbReference type="Proteomes" id="UP000279972"/>
    </source>
</evidence>
<proteinExistence type="predicted"/>
<evidence type="ECO:0000313" key="1">
    <source>
        <dbReference type="EMBL" id="AZA83529.1"/>
    </source>
</evidence>
<dbReference type="Proteomes" id="UP000279972">
    <property type="component" value="Chromosome"/>
</dbReference>
<dbReference type="EMBL" id="CP033924">
    <property type="protein sequence ID" value="AZA83529.1"/>
    <property type="molecule type" value="Genomic_DNA"/>
</dbReference>
<dbReference type="AlphaFoldDB" id="A0A3G6RJ64"/>